<dbReference type="InterPro" id="IPR029063">
    <property type="entry name" value="SAM-dependent_MTases_sf"/>
</dbReference>
<dbReference type="STRING" id="38488.A0A4Y8D773"/>
<reference evidence="4 5" key="1">
    <citation type="submission" date="2017-11" db="EMBL/GenBank/DDBJ databases">
        <title>Comparative genomics of Botrytis spp.</title>
        <authorList>
            <person name="Valero-Jimenez C.A."/>
            <person name="Tapia P."/>
            <person name="Veloso J."/>
            <person name="Silva-Moreno E."/>
            <person name="Staats M."/>
            <person name="Valdes J.H."/>
            <person name="Van Kan J.A.L."/>
        </authorList>
    </citation>
    <scope>NUCLEOTIDE SEQUENCE [LARGE SCALE GENOMIC DNA]</scope>
    <source>
        <strain evidence="4 5">MUCL2830</strain>
    </source>
</reference>
<keyword evidence="2" id="KW-0809">Transit peptide</keyword>
<dbReference type="Gene3D" id="1.25.40.10">
    <property type="entry name" value="Tetratricopeptide repeat domain"/>
    <property type="match status" value="1"/>
</dbReference>
<dbReference type="OrthoDB" id="185373at2759"/>
<evidence type="ECO:0000256" key="3">
    <source>
        <dbReference type="ARBA" id="ARBA00023128"/>
    </source>
</evidence>
<comment type="caution">
    <text evidence="4">The sequence shown here is derived from an EMBL/GenBank/DDBJ whole genome shotgun (WGS) entry which is preliminary data.</text>
</comment>
<dbReference type="Proteomes" id="UP000297299">
    <property type="component" value="Unassembled WGS sequence"/>
</dbReference>
<keyword evidence="3" id="KW-0496">Mitochondrion</keyword>
<dbReference type="Gene3D" id="3.40.50.150">
    <property type="entry name" value="Vaccinia Virus protein VP39"/>
    <property type="match status" value="1"/>
</dbReference>
<dbReference type="InterPro" id="IPR011990">
    <property type="entry name" value="TPR-like_helical_dom_sf"/>
</dbReference>
<name>A0A4Y8D773_9HELO</name>
<evidence type="ECO:0000313" key="5">
    <source>
        <dbReference type="Proteomes" id="UP000297299"/>
    </source>
</evidence>
<accession>A0A4Y8D773</accession>
<dbReference type="SUPFAM" id="SSF53335">
    <property type="entry name" value="S-adenosyl-L-methionine-dependent methyltransferases"/>
    <property type="match status" value="1"/>
</dbReference>
<dbReference type="InterPro" id="IPR024319">
    <property type="entry name" value="ATPase_expression_mit"/>
</dbReference>
<evidence type="ECO:0008006" key="6">
    <source>
        <dbReference type="Google" id="ProtNLM"/>
    </source>
</evidence>
<dbReference type="GO" id="GO:0005739">
    <property type="term" value="C:mitochondrion"/>
    <property type="evidence" value="ECO:0007669"/>
    <property type="project" value="UniProtKB-SubCell"/>
</dbReference>
<organism evidence="4 5">
    <name type="scientific">Botryotinia calthae</name>
    <dbReference type="NCBI Taxonomy" id="38488"/>
    <lineage>
        <taxon>Eukaryota</taxon>
        <taxon>Fungi</taxon>
        <taxon>Dikarya</taxon>
        <taxon>Ascomycota</taxon>
        <taxon>Pezizomycotina</taxon>
        <taxon>Leotiomycetes</taxon>
        <taxon>Helotiales</taxon>
        <taxon>Sclerotiniaceae</taxon>
        <taxon>Botryotinia</taxon>
    </lineage>
</organism>
<evidence type="ECO:0000313" key="4">
    <source>
        <dbReference type="EMBL" id="TEY71412.1"/>
    </source>
</evidence>
<dbReference type="Pfam" id="PF12921">
    <property type="entry name" value="ATP13"/>
    <property type="match status" value="1"/>
</dbReference>
<evidence type="ECO:0000256" key="1">
    <source>
        <dbReference type="ARBA" id="ARBA00004173"/>
    </source>
</evidence>
<dbReference type="AlphaFoldDB" id="A0A4Y8D773"/>
<dbReference type="EMBL" id="PHWZ01000093">
    <property type="protein sequence ID" value="TEY71412.1"/>
    <property type="molecule type" value="Genomic_DNA"/>
</dbReference>
<keyword evidence="5" id="KW-1185">Reference proteome</keyword>
<proteinExistence type="predicted"/>
<sequence length="1044" mass="120386">MGPLLRGFATRKSAIATSLHLPSSTKSDRKYNGKRWLYESTGPRNAPSTFVRRESGNADATAIEQLEEEDEVANDGSQAAKQAYWRRYEIRNQHRNVKTFFKTPEWMKPAWSKEENLKDWWVGKHATEKSQSQEAYGDIYPLEIPAPGEQDEVSYGSDLVSVIRKVGVGLPVSQAQRRMLLKEAKMVSEYKNVLRALQLRDPHQLLKVLVKLSKVDDFGVNYSPLLDISPNTFSEILRLLDPKHFFGRYKALLQDFKHKDLLEMRTDTLDYDGTHRAYTVYLWHLRRIIMKRQIKYPMHLSEYKMLLKAAKFTGHQEVAELTWKSLISNQFQVMENRKTQPDAECFNYYMATMCWSDVLSPYHSERLRVVSHYKDLRQWDNRPYQLNRHRIGSNNGVRLSVNRLFQEMGKVGLMGNEETFCLLMISASREGDLETAKAILKRVWNIDVELKNAESTKLNTRLPDSPLYPSRRLLRTIIHMFCINNDLPMAIHVMDQVSRKYSIEIPKRAWQDLLEWTAVFARRRASAVQRELGFDEGILPSSSMNEVWNNMILHYNVEPNLSMYNIYIRHLLYNRQIGSAQTQIARARQLHNKLAKKVDRYRILYESSLKRRKLDSVITEIRQRDFTFYRFKLRVSRMYMRQWVNYLIYRPAEYLSKDHADWAFQKVPDIVNNYKTFLRGELTYQTYTGHVRLDTGKAEDTKLRIWRRVYGDKRSKKRRQRKSLARLLNRKAEYRNNRDRKAVGGSVQLAAKIVNFWSIPPGSKVLEIGCGQGDTTLVLAAQVGEDGHVDAVDPGDPDYGSPLTLSQAQSQLKSGPLGHRITFHNAFPIPFLESLLSSHSSSSTAQNSKPYTHIILSHSTFYFSSPSILPQLISYITSLSSPKTAFSSPNPLTKKTQICIAEWDLSATTPAQFPHLLAIMLQAVSEGFKKEGEEGGGNVRCVRSAMQMRKVMRKGGWKVGKEMVKDGWGLEDGVWEVGNVERWKERELKRVEGVDGKGDKEGKKKNVLEMMYDVLDLNLGNVEGGAKGVEAMGVWVASFVREDF</sequence>
<evidence type="ECO:0000256" key="2">
    <source>
        <dbReference type="ARBA" id="ARBA00022946"/>
    </source>
</evidence>
<gene>
    <name evidence="4" type="ORF">BOTCAL_0093g00060</name>
</gene>
<comment type="subcellular location">
    <subcellularLocation>
        <location evidence="1">Mitochondrion</location>
    </subcellularLocation>
</comment>
<protein>
    <recommendedName>
        <fullName evidence="6">Methyltransferase domain-containing protein</fullName>
    </recommendedName>
</protein>
<dbReference type="Pfam" id="PF01135">
    <property type="entry name" value="PCMT"/>
    <property type="match status" value="1"/>
</dbReference>